<feature type="transmembrane region" description="Helical" evidence="1">
    <location>
        <begin position="231"/>
        <end position="248"/>
    </location>
</feature>
<keyword evidence="1" id="KW-0472">Membrane</keyword>
<accession>A0ABP9GEX7</accession>
<dbReference type="PANTHER" id="PTHR40076">
    <property type="entry name" value="MEMBRANE PROTEIN-RELATED"/>
    <property type="match status" value="1"/>
</dbReference>
<dbReference type="InterPro" id="IPR010380">
    <property type="entry name" value="DUF975"/>
</dbReference>
<evidence type="ECO:0008006" key="4">
    <source>
        <dbReference type="Google" id="ProtNLM"/>
    </source>
</evidence>
<comment type="caution">
    <text evidence="2">The sequence shown here is derived from an EMBL/GenBank/DDBJ whole genome shotgun (WGS) entry which is preliminary data.</text>
</comment>
<feature type="transmembrane region" description="Helical" evidence="1">
    <location>
        <begin position="53"/>
        <end position="73"/>
    </location>
</feature>
<protein>
    <recommendedName>
        <fullName evidence="4">Beta-carotene 15,15'-monooxygenase</fullName>
    </recommendedName>
</protein>
<evidence type="ECO:0000256" key="1">
    <source>
        <dbReference type="SAM" id="Phobius"/>
    </source>
</evidence>
<dbReference type="PANTHER" id="PTHR40076:SF1">
    <property type="entry name" value="MEMBRANE PROTEIN"/>
    <property type="match status" value="1"/>
</dbReference>
<evidence type="ECO:0000313" key="3">
    <source>
        <dbReference type="Proteomes" id="UP001501302"/>
    </source>
</evidence>
<feature type="transmembrane region" description="Helical" evidence="1">
    <location>
        <begin position="208"/>
        <end position="225"/>
    </location>
</feature>
<keyword evidence="3" id="KW-1185">Reference proteome</keyword>
<reference evidence="3" key="1">
    <citation type="journal article" date="2019" name="Int. J. Syst. Evol. Microbiol.">
        <title>The Global Catalogue of Microorganisms (GCM) 10K type strain sequencing project: providing services to taxonomists for standard genome sequencing and annotation.</title>
        <authorList>
            <consortium name="The Broad Institute Genomics Platform"/>
            <consortium name="The Broad Institute Genome Sequencing Center for Infectious Disease"/>
            <person name="Wu L."/>
            <person name="Ma J."/>
        </authorList>
    </citation>
    <scope>NUCLEOTIDE SEQUENCE [LARGE SCALE GENOMIC DNA]</scope>
    <source>
        <strain evidence="3">JCM 18285</strain>
    </source>
</reference>
<sequence length="271" mass="30404">MKNNLPLNLNLTTPRMNTFETLLKKISNAKPLDFGTIISESIELFKKVWLKGFLIMLFLVIAAVCIGFAFRLIGLAPDPFDLNNGFSFETVTGFYSQNAIYSIPQTILISTLTLAFVAAFYRICKQVDSGENVNDDYFYFFNKSYFTKVFMLGIIHALISAVAQLLLFIPYIYVLVPLAYFAIILANNPDLSEIEIVKASFALGNKKWLITFGTMFVTGVLGMLGMLACGIGLFFTIAIVYLPVFLIYKEVIGFNTYSEIEQIGVNDDSDY</sequence>
<feature type="transmembrane region" description="Helical" evidence="1">
    <location>
        <begin position="145"/>
        <end position="162"/>
    </location>
</feature>
<name>A0ABP9GEX7_9FLAO</name>
<evidence type="ECO:0000313" key="2">
    <source>
        <dbReference type="EMBL" id="GAA4936267.1"/>
    </source>
</evidence>
<keyword evidence="1" id="KW-0812">Transmembrane</keyword>
<dbReference type="EMBL" id="BAABJJ010000009">
    <property type="protein sequence ID" value="GAA4936267.1"/>
    <property type="molecule type" value="Genomic_DNA"/>
</dbReference>
<keyword evidence="1" id="KW-1133">Transmembrane helix</keyword>
<feature type="transmembrane region" description="Helical" evidence="1">
    <location>
        <begin position="168"/>
        <end position="187"/>
    </location>
</feature>
<dbReference type="Proteomes" id="UP001501302">
    <property type="component" value="Unassembled WGS sequence"/>
</dbReference>
<gene>
    <name evidence="2" type="ORF">GCM10023314_05800</name>
</gene>
<feature type="transmembrane region" description="Helical" evidence="1">
    <location>
        <begin position="103"/>
        <end position="124"/>
    </location>
</feature>
<proteinExistence type="predicted"/>
<organism evidence="2 3">
    <name type="scientific">Algibacter agarivorans</name>
    <dbReference type="NCBI Taxonomy" id="1109741"/>
    <lineage>
        <taxon>Bacteria</taxon>
        <taxon>Pseudomonadati</taxon>
        <taxon>Bacteroidota</taxon>
        <taxon>Flavobacteriia</taxon>
        <taxon>Flavobacteriales</taxon>
        <taxon>Flavobacteriaceae</taxon>
        <taxon>Algibacter</taxon>
    </lineage>
</organism>
<dbReference type="RefSeq" id="WP_345190078.1">
    <property type="nucleotide sequence ID" value="NZ_BAABJJ010000009.1"/>
</dbReference>